<protein>
    <recommendedName>
        <fullName evidence="3">SsuA/THI5-like domain-containing protein</fullName>
    </recommendedName>
</protein>
<comment type="caution">
    <text evidence="1">The sequence shown here is derived from an EMBL/GenBank/DDBJ whole genome shotgun (WGS) entry which is preliminary data.</text>
</comment>
<dbReference type="InterPro" id="IPR011852">
    <property type="entry name" value="TRAP_TAXI"/>
</dbReference>
<organism evidence="1 2">
    <name type="scientific">Exophiala bonariae</name>
    <dbReference type="NCBI Taxonomy" id="1690606"/>
    <lineage>
        <taxon>Eukaryota</taxon>
        <taxon>Fungi</taxon>
        <taxon>Dikarya</taxon>
        <taxon>Ascomycota</taxon>
        <taxon>Pezizomycotina</taxon>
        <taxon>Eurotiomycetes</taxon>
        <taxon>Chaetothyriomycetidae</taxon>
        <taxon>Chaetothyriales</taxon>
        <taxon>Herpotrichiellaceae</taxon>
        <taxon>Exophiala</taxon>
    </lineage>
</organism>
<dbReference type="SUPFAM" id="SSF53850">
    <property type="entry name" value="Periplasmic binding protein-like II"/>
    <property type="match status" value="1"/>
</dbReference>
<dbReference type="RefSeq" id="XP_064709992.1">
    <property type="nucleotide sequence ID" value="XM_064853593.1"/>
</dbReference>
<accession>A0AAV9NKF3</accession>
<dbReference type="Gene3D" id="3.40.190.10">
    <property type="entry name" value="Periplasmic binding protein-like II"/>
    <property type="match status" value="2"/>
</dbReference>
<gene>
    <name evidence="1" type="ORF">LTR84_010055</name>
</gene>
<evidence type="ECO:0000313" key="1">
    <source>
        <dbReference type="EMBL" id="KAK5060171.1"/>
    </source>
</evidence>
<evidence type="ECO:0000313" key="2">
    <source>
        <dbReference type="Proteomes" id="UP001358417"/>
    </source>
</evidence>
<evidence type="ECO:0008006" key="3">
    <source>
        <dbReference type="Google" id="ProtNLM"/>
    </source>
</evidence>
<sequence>MAPQVQNAPTIDRSITLDLVGDWGQATFHKILGWLSQEFCDRAGPRSRTRTWTVCGGGVEAIPLVHNGEADLCVVTPNQLMAGAISGQGIFAQYGSMPHLRALAVLPQRDRMILAVHPKLGVQSFEDIRQTAPALEIATSKDDGTSFIGYVATQLLAAHGITTETLRKSGGKFVEFTRPHECLAAAIDGRANAVIQEAIMLPEWNELVEKHGWIPIQVETAAIKSLLVPGFSGDSLPEHFWSTRPDEIHAIDFSDFLLVVRDDMPSDVAELLTWCLVHTRANLERQFKHIPPEKCALTYPLDPVAMSKTSLELHPGARKVYQDIGVLRG</sequence>
<dbReference type="GeneID" id="89978213"/>
<dbReference type="AlphaFoldDB" id="A0AAV9NKF3"/>
<dbReference type="EMBL" id="JAVRRD010000004">
    <property type="protein sequence ID" value="KAK5060171.1"/>
    <property type="molecule type" value="Genomic_DNA"/>
</dbReference>
<keyword evidence="2" id="KW-1185">Reference proteome</keyword>
<reference evidence="1 2" key="1">
    <citation type="submission" date="2023-08" db="EMBL/GenBank/DDBJ databases">
        <title>Black Yeasts Isolated from many extreme environments.</title>
        <authorList>
            <person name="Coleine C."/>
            <person name="Stajich J.E."/>
            <person name="Selbmann L."/>
        </authorList>
    </citation>
    <scope>NUCLEOTIDE SEQUENCE [LARGE SCALE GENOMIC DNA]</scope>
    <source>
        <strain evidence="1 2">CCFEE 5792</strain>
    </source>
</reference>
<name>A0AAV9NKF3_9EURO</name>
<dbReference type="Proteomes" id="UP001358417">
    <property type="component" value="Unassembled WGS sequence"/>
</dbReference>
<dbReference type="Pfam" id="PF16868">
    <property type="entry name" value="NMT1_3"/>
    <property type="match status" value="1"/>
</dbReference>
<proteinExistence type="predicted"/>